<dbReference type="AlphaFoldDB" id="A0A9Q9BSU9"/>
<evidence type="ECO:0000313" key="1">
    <source>
        <dbReference type="EMBL" id="UTO55675.1"/>
    </source>
</evidence>
<sequence>MLYKGQQIDPQKVHIAKEIVKIPESELPSFQLTMNDIRRTLMTLKYGCKLLSVNHN</sequence>
<evidence type="ECO:0000313" key="3">
    <source>
        <dbReference type="Proteomes" id="UP001059822"/>
    </source>
</evidence>
<dbReference type="EMBL" id="CP089285">
    <property type="protein sequence ID" value="UTO56593.1"/>
    <property type="molecule type" value="Genomic_DNA"/>
</dbReference>
<reference evidence="1" key="1">
    <citation type="journal article" date="2022" name="Microorganisms">
        <title>Assembly and Comparison of Ca. Neoehrlichia mikurensis Genomes.</title>
        <authorList>
            <person name="Azagi T."/>
            <person name="Dirks R.P."/>
            <person name="Yebra-Pimentel E.S."/>
            <person name="Schaap P.J."/>
            <person name="Koehorst J.J."/>
            <person name="Esser H.J."/>
            <person name="Sprong H."/>
        </authorList>
    </citation>
    <scope>NUCLEOTIDE SEQUENCE</scope>
    <source>
        <strain evidence="2">18-2804</strain>
        <strain evidence="1">18-2837</strain>
    </source>
</reference>
<dbReference type="EMBL" id="CP089286">
    <property type="protein sequence ID" value="UTO55675.1"/>
    <property type="molecule type" value="Genomic_DNA"/>
</dbReference>
<evidence type="ECO:0000313" key="4">
    <source>
        <dbReference type="Proteomes" id="UP001059985"/>
    </source>
</evidence>
<dbReference type="Proteomes" id="UP001059985">
    <property type="component" value="Chromosome"/>
</dbReference>
<protein>
    <submittedName>
        <fullName evidence="1">Uncharacterized protein</fullName>
    </submittedName>
</protein>
<name>A0A9Q9BSU9_9RICK</name>
<dbReference type="Proteomes" id="UP001059822">
    <property type="component" value="Chromosome"/>
</dbReference>
<proteinExistence type="predicted"/>
<accession>A0A9Q9BSU9</accession>
<evidence type="ECO:0000313" key="2">
    <source>
        <dbReference type="EMBL" id="UTO56593.1"/>
    </source>
</evidence>
<organism evidence="1 3">
    <name type="scientific">Neoehrlichia mikurensis</name>
    <dbReference type="NCBI Taxonomy" id="89586"/>
    <lineage>
        <taxon>Bacteria</taxon>
        <taxon>Pseudomonadati</taxon>
        <taxon>Pseudomonadota</taxon>
        <taxon>Alphaproteobacteria</taxon>
        <taxon>Rickettsiales</taxon>
        <taxon>Anaplasmataceae</taxon>
        <taxon>Candidatus Neoehrlichia</taxon>
    </lineage>
</organism>
<keyword evidence="4" id="KW-1185">Reference proteome</keyword>
<dbReference type="RefSeq" id="WP_246575210.1">
    <property type="nucleotide sequence ID" value="NZ_CP054597.1"/>
</dbReference>
<gene>
    <name evidence="2" type="ORF">LUA81_01125</name>
    <name evidence="1" type="ORF">LUA82_01135</name>
</gene>